<feature type="transmembrane region" description="Helical" evidence="2">
    <location>
        <begin position="82"/>
        <end position="102"/>
    </location>
</feature>
<name>A0A921KKM3_9ACTN</name>
<dbReference type="AlphaFoldDB" id="A0A921KKM3"/>
<reference evidence="4" key="1">
    <citation type="journal article" date="2021" name="PeerJ">
        <title>Extensive microbial diversity within the chicken gut microbiome revealed by metagenomics and culture.</title>
        <authorList>
            <person name="Gilroy R."/>
            <person name="Ravi A."/>
            <person name="Getino M."/>
            <person name="Pursley I."/>
            <person name="Horton D.L."/>
            <person name="Alikhan N.F."/>
            <person name="Baker D."/>
            <person name="Gharbi K."/>
            <person name="Hall N."/>
            <person name="Watson M."/>
            <person name="Adriaenssens E.M."/>
            <person name="Foster-Nyarko E."/>
            <person name="Jarju S."/>
            <person name="Secka A."/>
            <person name="Antonio M."/>
            <person name="Oren A."/>
            <person name="Chaudhuri R.R."/>
            <person name="La Ragione R."/>
            <person name="Hildebrand F."/>
            <person name="Pallen M.J."/>
        </authorList>
    </citation>
    <scope>NUCLEOTIDE SEQUENCE</scope>
    <source>
        <strain evidence="4">CHK124-7917</strain>
    </source>
</reference>
<evidence type="ECO:0000256" key="1">
    <source>
        <dbReference type="SAM" id="MobiDB-lite"/>
    </source>
</evidence>
<feature type="transmembrane region" description="Helical" evidence="2">
    <location>
        <begin position="486"/>
        <end position="511"/>
    </location>
</feature>
<keyword evidence="2" id="KW-0812">Transmembrane</keyword>
<evidence type="ECO:0000259" key="3">
    <source>
        <dbReference type="Pfam" id="PF03703"/>
    </source>
</evidence>
<gene>
    <name evidence="4" type="ORF">K8U72_01740</name>
</gene>
<evidence type="ECO:0000313" key="4">
    <source>
        <dbReference type="EMBL" id="HJF44500.1"/>
    </source>
</evidence>
<dbReference type="Proteomes" id="UP000697330">
    <property type="component" value="Unassembled WGS sequence"/>
</dbReference>
<feature type="domain" description="YdbS-like PH" evidence="3">
    <location>
        <begin position="137"/>
        <end position="217"/>
    </location>
</feature>
<keyword evidence="2" id="KW-1133">Transmembrane helix</keyword>
<feature type="domain" description="YdbS-like PH" evidence="3">
    <location>
        <begin position="343"/>
        <end position="393"/>
    </location>
</feature>
<dbReference type="InterPro" id="IPR005182">
    <property type="entry name" value="YdbS-like_PH"/>
</dbReference>
<feature type="transmembrane region" description="Helical" evidence="2">
    <location>
        <begin position="114"/>
        <end position="137"/>
    </location>
</feature>
<protein>
    <submittedName>
        <fullName evidence="4">PH domain-containing protein</fullName>
    </submittedName>
</protein>
<feature type="domain" description="YdbS-like PH" evidence="3">
    <location>
        <begin position="513"/>
        <end position="591"/>
    </location>
</feature>
<feature type="compositionally biased region" description="Basic and acidic residues" evidence="1">
    <location>
        <begin position="36"/>
        <end position="45"/>
    </location>
</feature>
<accession>A0A921KKM3</accession>
<feature type="compositionally biased region" description="Basic and acidic residues" evidence="1">
    <location>
        <begin position="9"/>
        <end position="22"/>
    </location>
</feature>
<reference evidence="4" key="2">
    <citation type="submission" date="2021-09" db="EMBL/GenBank/DDBJ databases">
        <authorList>
            <person name="Gilroy R."/>
        </authorList>
    </citation>
    <scope>NUCLEOTIDE SEQUENCE</scope>
    <source>
        <strain evidence="4">CHK124-7917</strain>
    </source>
</reference>
<dbReference type="RefSeq" id="WP_274958550.1">
    <property type="nucleotide sequence ID" value="NZ_DYWQ01000025.1"/>
</dbReference>
<keyword evidence="2" id="KW-0472">Membrane</keyword>
<dbReference type="PANTHER" id="PTHR34473:SF2">
    <property type="entry name" value="UPF0699 TRANSMEMBRANE PROTEIN YDBT"/>
    <property type="match status" value="1"/>
</dbReference>
<dbReference type="EMBL" id="DYWQ01000025">
    <property type="protein sequence ID" value="HJF44500.1"/>
    <property type="molecule type" value="Genomic_DNA"/>
</dbReference>
<feature type="region of interest" description="Disordered" evidence="1">
    <location>
        <begin position="1"/>
        <end position="45"/>
    </location>
</feature>
<dbReference type="Pfam" id="PF03703">
    <property type="entry name" value="bPH_2"/>
    <property type="match status" value="3"/>
</dbReference>
<feature type="transmembrane region" description="Helical" evidence="2">
    <location>
        <begin position="306"/>
        <end position="339"/>
    </location>
</feature>
<feature type="transmembrane region" description="Helical" evidence="2">
    <location>
        <begin position="457"/>
        <end position="480"/>
    </location>
</feature>
<organism evidence="4 5">
    <name type="scientific">Thermophilibacter provencensis</name>
    <dbReference type="NCBI Taxonomy" id="1852386"/>
    <lineage>
        <taxon>Bacteria</taxon>
        <taxon>Bacillati</taxon>
        <taxon>Actinomycetota</taxon>
        <taxon>Coriobacteriia</taxon>
        <taxon>Coriobacteriales</taxon>
        <taxon>Atopobiaceae</taxon>
        <taxon>Thermophilibacter</taxon>
    </lineage>
</organism>
<evidence type="ECO:0000313" key="5">
    <source>
        <dbReference type="Proteomes" id="UP000697330"/>
    </source>
</evidence>
<proteinExistence type="predicted"/>
<dbReference type="PANTHER" id="PTHR34473">
    <property type="entry name" value="UPF0699 TRANSMEMBRANE PROTEIN YDBS"/>
    <property type="match status" value="1"/>
</dbReference>
<evidence type="ECO:0000256" key="2">
    <source>
        <dbReference type="SAM" id="Phobius"/>
    </source>
</evidence>
<sequence length="596" mass="63423">MSAGAQGEKSARREKDPRDVPDSRPQAPAPPAPARPSREPMPVDRLERDLERLAVPKRSLFERDADAGRAALAAGPRRANPLSVLVDAVKGASGFVALIAVARVGRILSGDLAALGQTALAAAIIFVVCLGFSYAAWRARTWEFTPKGLVVRWGLANRRELTVPYEHIHTVNMSSELLERLLGLMTLNLDTGAASDEGDASKLRGLRAGEAEALRAELFCRKRSAERRADERDGVAEGEAGAGAPDRAEERPIAVFTLGGRDLMLAAASQMSAGSQALALVIMLVNGANQLIEWGMLDVVGRGEELMAGVAPIVVPVVLAFLIVALLLGAVVSFVLNLVRYAGYRVERYADRVVVEHGLLSRSSRALASERVQYVSVRQGVIRQLIGYAEVRAVVVAAVGEEDGEPAGEVVLHPFLRIGDLDGFLAEVLPCYAGVLGRAELGRLGPVALRRAMVRAVIWWPFVAAAVGIGMWLLGLSGLAERAAWLTGPLVVAAAVLSAVLLVGLVTDALLSWRFSRYGHTDRELVLVSGGLTRCGVMVSRAHVQHLAVSANPFQRRAGVASLAVRTAASRADGLALRDLPAGSADALLAWFRPRG</sequence>
<comment type="caution">
    <text evidence="4">The sequence shown here is derived from an EMBL/GenBank/DDBJ whole genome shotgun (WGS) entry which is preliminary data.</text>
</comment>